<dbReference type="RefSeq" id="WP_031979908.1">
    <property type="nucleotide sequence ID" value="NZ_JMOA01000041.1"/>
</dbReference>
<organism evidence="2 3">
    <name type="scientific">Acinetobacter baumannii 1499986</name>
    <dbReference type="NCBI Taxonomy" id="1310673"/>
    <lineage>
        <taxon>Bacteria</taxon>
        <taxon>Pseudomonadati</taxon>
        <taxon>Pseudomonadota</taxon>
        <taxon>Gammaproteobacteria</taxon>
        <taxon>Moraxellales</taxon>
        <taxon>Moraxellaceae</taxon>
        <taxon>Acinetobacter</taxon>
        <taxon>Acinetobacter calcoaceticus/baumannii complex</taxon>
    </lineage>
</organism>
<evidence type="ECO:0000313" key="3">
    <source>
        <dbReference type="Proteomes" id="UP000027309"/>
    </source>
</evidence>
<reference evidence="2 3" key="1">
    <citation type="submission" date="2014-04" db="EMBL/GenBank/DDBJ databases">
        <title>Comparative genomics and transcriptomics to identify genetic mechanisms underlying the emergence of carbapenem resistant Acinetobacter baumannii (CRAb).</title>
        <authorList>
            <person name="Harris A.D."/>
            <person name="Johnson K.J."/>
            <person name="George J."/>
            <person name="Nadendla S."/>
            <person name="Daugherty S.C."/>
            <person name="Parankush S."/>
            <person name="Sadzewicz L."/>
            <person name="Tallon L."/>
            <person name="Sengamalay N."/>
            <person name="Hazen T.H."/>
            <person name="Rasko D.A."/>
        </authorList>
    </citation>
    <scope>NUCLEOTIDE SEQUENCE [LARGE SCALE GENOMIC DNA]</scope>
    <source>
        <strain evidence="2 3">1499986</strain>
    </source>
</reference>
<dbReference type="Proteomes" id="UP000027309">
    <property type="component" value="Unassembled WGS sequence"/>
</dbReference>
<evidence type="ECO:0000256" key="1">
    <source>
        <dbReference type="SAM" id="Phobius"/>
    </source>
</evidence>
<sequence>MNKFKNEVKATLKDFRELYTHDWWELKESFQFYKQAFRDFGYATQLLLRVLLGVICLFVAPFLIPAAIAIRVLRKGVSHE</sequence>
<evidence type="ECO:0000313" key="2">
    <source>
        <dbReference type="EMBL" id="KCY00613.1"/>
    </source>
</evidence>
<gene>
    <name evidence="2" type="ORF">J572_2884</name>
</gene>
<keyword evidence="1" id="KW-1133">Transmembrane helix</keyword>
<accession>A0A836LYW4</accession>
<dbReference type="AlphaFoldDB" id="A0A836LYW4"/>
<comment type="caution">
    <text evidence="2">The sequence shown here is derived from an EMBL/GenBank/DDBJ whole genome shotgun (WGS) entry which is preliminary data.</text>
</comment>
<keyword evidence="1" id="KW-0812">Transmembrane</keyword>
<dbReference type="EMBL" id="JMOA01000041">
    <property type="protein sequence ID" value="KCY00613.1"/>
    <property type="molecule type" value="Genomic_DNA"/>
</dbReference>
<feature type="transmembrane region" description="Helical" evidence="1">
    <location>
        <begin position="46"/>
        <end position="70"/>
    </location>
</feature>
<name>A0A836LYW4_ACIBA</name>
<keyword evidence="1" id="KW-0472">Membrane</keyword>
<proteinExistence type="predicted"/>
<protein>
    <submittedName>
        <fullName evidence="2">Uncharacterized protein</fullName>
    </submittedName>
</protein>